<dbReference type="AlphaFoldDB" id="A0A0C2S4X6"/>
<dbReference type="PATRIC" id="fig|220754.4.peg.1113"/>
<dbReference type="EMBL" id="JXRR01000010">
    <property type="protein sequence ID" value="KIL49059.1"/>
    <property type="molecule type" value="Genomic_DNA"/>
</dbReference>
<name>A0A0C2S4X6_9BACL</name>
<evidence type="ECO:0000259" key="2">
    <source>
        <dbReference type="Pfam" id="PF06724"/>
    </source>
</evidence>
<feature type="domain" description="DUF1206" evidence="2">
    <location>
        <begin position="129"/>
        <end position="197"/>
    </location>
</feature>
<comment type="caution">
    <text evidence="3">The sequence shown here is derived from an EMBL/GenBank/DDBJ whole genome shotgun (WGS) entry which is preliminary data.</text>
</comment>
<keyword evidence="1" id="KW-0812">Transmembrane</keyword>
<feature type="domain" description="DUF1206" evidence="2">
    <location>
        <begin position="46"/>
        <end position="113"/>
    </location>
</feature>
<organism evidence="3 4">
    <name type="scientific">Jeotgalibacillus campisalis</name>
    <dbReference type="NCBI Taxonomy" id="220754"/>
    <lineage>
        <taxon>Bacteria</taxon>
        <taxon>Bacillati</taxon>
        <taxon>Bacillota</taxon>
        <taxon>Bacilli</taxon>
        <taxon>Bacillales</taxon>
        <taxon>Caryophanaceae</taxon>
        <taxon>Jeotgalibacillus</taxon>
    </lineage>
</organism>
<feature type="transmembrane region" description="Helical" evidence="1">
    <location>
        <begin position="266"/>
        <end position="284"/>
    </location>
</feature>
<feature type="transmembrane region" description="Helical" evidence="1">
    <location>
        <begin position="129"/>
        <end position="152"/>
    </location>
</feature>
<protein>
    <recommendedName>
        <fullName evidence="2">DUF1206 domain-containing protein</fullName>
    </recommendedName>
</protein>
<keyword evidence="1" id="KW-1133">Transmembrane helix</keyword>
<evidence type="ECO:0000256" key="1">
    <source>
        <dbReference type="SAM" id="Phobius"/>
    </source>
</evidence>
<evidence type="ECO:0000313" key="4">
    <source>
        <dbReference type="Proteomes" id="UP000031972"/>
    </source>
</evidence>
<proteinExistence type="predicted"/>
<dbReference type="InterPro" id="IPR009597">
    <property type="entry name" value="DUF1206"/>
</dbReference>
<keyword evidence="1" id="KW-0472">Membrane</keyword>
<accession>A0A0C2S4X6</accession>
<dbReference type="Proteomes" id="UP000031972">
    <property type="component" value="Unassembled WGS sequence"/>
</dbReference>
<feature type="transmembrane region" description="Helical" evidence="1">
    <location>
        <begin position="52"/>
        <end position="71"/>
    </location>
</feature>
<evidence type="ECO:0000313" key="3">
    <source>
        <dbReference type="EMBL" id="KIL49059.1"/>
    </source>
</evidence>
<dbReference type="Pfam" id="PF06724">
    <property type="entry name" value="DUF1206"/>
    <property type="match status" value="3"/>
</dbReference>
<reference evidence="3 4" key="1">
    <citation type="submission" date="2015-01" db="EMBL/GenBank/DDBJ databases">
        <title>Jeotgalibacillus campisalis genome sequencing.</title>
        <authorList>
            <person name="Goh K.M."/>
            <person name="Chan K.-G."/>
            <person name="Yaakop A.S."/>
            <person name="Ee R."/>
            <person name="Gan H.M."/>
            <person name="Chan C.S."/>
        </authorList>
    </citation>
    <scope>NUCLEOTIDE SEQUENCE [LARGE SCALE GENOMIC DNA]</scope>
    <source>
        <strain evidence="3 4">SF-57</strain>
    </source>
</reference>
<feature type="transmembrane region" description="Helical" evidence="1">
    <location>
        <begin position="225"/>
        <end position="246"/>
    </location>
</feature>
<sequence length="300" mass="32557">MQNGHQILDRMGEVSDLRNTTTQQAKRKADDAGEEVKPWIRRLGRFGYMAKGSVYGLIGILAVMAAAGAGGETTDTSGALQSLAGMPFGEILLWIIGIGLIGYIIWEFVRAILDPEHKGKDAKGIVTRIGYFISGIIYGSLAFTAIKIAMNAGSGGGNSEQTISARLLQEPFGQWIIGLVGVVIIGYAAYEFYNGLKERFMSKFILKDMNQHEKKIARNAGKLGLIARGIVLGMVGFFFIQTAYTADPDQSKGLDGALSELAQQPYGMILLGIVAVGLILYGIYEIIRGRYARMNFGKNE</sequence>
<feature type="transmembrane region" description="Helical" evidence="1">
    <location>
        <begin position="172"/>
        <end position="193"/>
    </location>
</feature>
<gene>
    <name evidence="3" type="ORF">KR50_10940</name>
</gene>
<feature type="transmembrane region" description="Helical" evidence="1">
    <location>
        <begin position="91"/>
        <end position="109"/>
    </location>
</feature>
<keyword evidence="4" id="KW-1185">Reference proteome</keyword>
<feature type="domain" description="DUF1206" evidence="2">
    <location>
        <begin position="223"/>
        <end position="291"/>
    </location>
</feature>